<dbReference type="STRING" id="999422.HMPREF9944_00696"/>
<dbReference type="PATRIC" id="fig|999422.3.peg.711"/>
<evidence type="ECO:0000256" key="3">
    <source>
        <dbReference type="ARBA" id="ARBA00023237"/>
    </source>
</evidence>
<feature type="signal peptide" evidence="4">
    <location>
        <begin position="1"/>
        <end position="21"/>
    </location>
</feature>
<evidence type="ECO:0000256" key="4">
    <source>
        <dbReference type="SAM" id="SignalP"/>
    </source>
</evidence>
<dbReference type="Gene3D" id="2.40.170.20">
    <property type="entry name" value="TonB-dependent receptor, beta-barrel domain"/>
    <property type="match status" value="1"/>
</dbReference>
<dbReference type="InterPro" id="IPR008969">
    <property type="entry name" value="CarboxyPept-like_regulatory"/>
</dbReference>
<dbReference type="OrthoDB" id="905812at2"/>
<dbReference type="Proteomes" id="UP000003167">
    <property type="component" value="Unassembled WGS sequence"/>
</dbReference>
<feature type="chain" id="PRO_5003551480" description="Outer membrane protein beta-barrel domain-containing protein" evidence="4">
    <location>
        <begin position="22"/>
        <end position="782"/>
    </location>
</feature>
<dbReference type="InterPro" id="IPR041700">
    <property type="entry name" value="OMP_b-brl_3"/>
</dbReference>
<dbReference type="SUPFAM" id="SSF56935">
    <property type="entry name" value="Porins"/>
    <property type="match status" value="1"/>
</dbReference>
<dbReference type="Gene3D" id="2.60.40.1120">
    <property type="entry name" value="Carboxypeptidase-like, regulatory domain"/>
    <property type="match status" value="1"/>
</dbReference>
<name>H1HKK2_9BACT</name>
<protein>
    <recommendedName>
        <fullName evidence="5">Outer membrane protein beta-barrel domain-containing protein</fullName>
    </recommendedName>
</protein>
<keyword evidence="2" id="KW-0472">Membrane</keyword>
<evidence type="ECO:0000313" key="6">
    <source>
        <dbReference type="EMBL" id="EHO73103.1"/>
    </source>
</evidence>
<evidence type="ECO:0000256" key="1">
    <source>
        <dbReference type="ARBA" id="ARBA00004442"/>
    </source>
</evidence>
<dbReference type="SUPFAM" id="SSF49464">
    <property type="entry name" value="Carboxypeptidase regulatory domain-like"/>
    <property type="match status" value="1"/>
</dbReference>
<organism evidence="6 7">
    <name type="scientific">Segatella maculosa OT 289</name>
    <dbReference type="NCBI Taxonomy" id="999422"/>
    <lineage>
        <taxon>Bacteria</taxon>
        <taxon>Pseudomonadati</taxon>
        <taxon>Bacteroidota</taxon>
        <taxon>Bacteroidia</taxon>
        <taxon>Bacteroidales</taxon>
        <taxon>Prevotellaceae</taxon>
        <taxon>Segatella</taxon>
    </lineage>
</organism>
<accession>H1HKK2</accession>
<keyword evidence="7" id="KW-1185">Reference proteome</keyword>
<reference evidence="6 7" key="1">
    <citation type="submission" date="2011-12" db="EMBL/GenBank/DDBJ databases">
        <title>The Genome Sequence of Prevotella maculosa OT 289.</title>
        <authorList>
            <consortium name="The Broad Institute Genome Sequencing Platform"/>
            <person name="Earl A."/>
            <person name="Ward D."/>
            <person name="Feldgarden M."/>
            <person name="Gevers D."/>
            <person name="Izard J."/>
            <person name="Blanton J.M."/>
            <person name="Mathney J."/>
            <person name="Tanner A.C."/>
            <person name="Dewhirst F.E."/>
            <person name="Young S.K."/>
            <person name="Zeng Q."/>
            <person name="Gargeya S."/>
            <person name="Fitzgerald M."/>
            <person name="Haas B."/>
            <person name="Abouelleil A."/>
            <person name="Alvarado L."/>
            <person name="Arachchi H.M."/>
            <person name="Berlin A."/>
            <person name="Chapman S.B."/>
            <person name="Gearin G."/>
            <person name="Goldberg J."/>
            <person name="Griggs A."/>
            <person name="Gujja S."/>
            <person name="Hansen M."/>
            <person name="Heiman D."/>
            <person name="Howarth C."/>
            <person name="Larimer J."/>
            <person name="Lui A."/>
            <person name="MacDonald P.J.P."/>
            <person name="McCowen C."/>
            <person name="Montmayeur A."/>
            <person name="Murphy C."/>
            <person name="Neiman D."/>
            <person name="Pearson M."/>
            <person name="Priest M."/>
            <person name="Roberts A."/>
            <person name="Saif S."/>
            <person name="Shea T."/>
            <person name="Sisk P."/>
            <person name="Stolte C."/>
            <person name="Sykes S."/>
            <person name="Wortman J."/>
            <person name="Nusbaum C."/>
            <person name="Birren B."/>
        </authorList>
    </citation>
    <scope>NUCLEOTIDE SEQUENCE [LARGE SCALE GENOMIC DNA]</scope>
    <source>
        <strain evidence="6 7">OT 289</strain>
    </source>
</reference>
<evidence type="ECO:0000259" key="5">
    <source>
        <dbReference type="Pfam" id="PF14905"/>
    </source>
</evidence>
<evidence type="ECO:0000256" key="2">
    <source>
        <dbReference type="ARBA" id="ARBA00023136"/>
    </source>
</evidence>
<proteinExistence type="predicted"/>
<dbReference type="Pfam" id="PF14905">
    <property type="entry name" value="OMP_b-brl_3"/>
    <property type="match status" value="1"/>
</dbReference>
<comment type="caution">
    <text evidence="6">The sequence shown here is derived from an EMBL/GenBank/DDBJ whole genome shotgun (WGS) entry which is preliminary data.</text>
</comment>
<dbReference type="AlphaFoldDB" id="H1HKK2"/>
<dbReference type="InterPro" id="IPR036942">
    <property type="entry name" value="Beta-barrel_TonB_sf"/>
</dbReference>
<feature type="domain" description="Outer membrane protein beta-barrel" evidence="5">
    <location>
        <begin position="453"/>
        <end position="715"/>
    </location>
</feature>
<keyword evidence="3" id="KW-0998">Cell outer membrane</keyword>
<gene>
    <name evidence="6" type="ORF">HMPREF9944_00696</name>
</gene>
<keyword evidence="4" id="KW-0732">Signal</keyword>
<dbReference type="EMBL" id="AGEK01000016">
    <property type="protein sequence ID" value="EHO73103.1"/>
    <property type="molecule type" value="Genomic_DNA"/>
</dbReference>
<evidence type="ECO:0000313" key="7">
    <source>
        <dbReference type="Proteomes" id="UP000003167"/>
    </source>
</evidence>
<dbReference type="GO" id="GO:0009279">
    <property type="term" value="C:cell outer membrane"/>
    <property type="evidence" value="ECO:0007669"/>
    <property type="project" value="UniProtKB-SubCell"/>
</dbReference>
<dbReference type="RefSeq" id="WP_008564442.1">
    <property type="nucleotide sequence ID" value="NZ_JH594501.1"/>
</dbReference>
<sequence length="782" mass="88326">MKNIKRAFLAVLLLFALTANAQNGRDSLCAINGRITDNNDKPLPNVSVLLLNLADTTKRQAATTNENGQFKSLLPAGSYRLRLSNIGYAPLSTAVSVKHNMTLPAIRMQPNSTALPEVSVVAKRTVYDLDGYTTKINTDEMFRKRSADEILPFLPGVSKSGDSYSVYDHLVTAIYIDGKRINMDGSIASSILFGLSGKRIEQIRINNNVGVEGGSSLMGKAVIYITTVKVSNGGNLSLGDRMVIGKQLRNNAPSIDLRWNHGKVSVNLSVFDWMVWGKHRPEYSGTTFYDTHLQTESVRKSLLKMKHSPDVDLSVFYDFTKNDKLSVEVTGHHITNQSDWNSLTTIAEGSNKGVSMATADTTRLNSNSIAGYLDFLHRWKKGYWCIYSELKYDYRRSNNWALMTDYTGTLSDRSNMNRTRTTAVDAGLYGMQRLGQGIMLRYGAGYVRMSGRFRTQRTENNTPERDDYDYTENQFSAYGRYSHSVNKRFEYSIGLRYEYTQATPNSLTSSIEVHNNYGEWLGQAKWRYVLNPRRGHSLSMSYNRNISRPHMFYLNPAKEWKSDQSYTTGNPYLRAMTSGEAEAALSLFEDYRLSVRYSNSKGITNVYEKVVGENVYRYIPTYGSRNNGFGASFYAPIRLSKKVRMTSSMGYSFSHDQMNGLSAYSNSFRISGSMMADLPWDIKSSFGAGYYSPSKGVYSRTSGSGRMEMSLSRSFGPFRVNLNGDYTTLKITRLRMAGIENWSRPDRFDWLRVTIGASYSIGWGKLEQYNFKGKVSNELNRF</sequence>
<dbReference type="HOGENOM" id="CLU_358195_0_0_10"/>
<dbReference type="Pfam" id="PF13620">
    <property type="entry name" value="CarboxypepD_reg"/>
    <property type="match status" value="1"/>
</dbReference>
<comment type="subcellular location">
    <subcellularLocation>
        <location evidence="1">Cell outer membrane</location>
    </subcellularLocation>
</comment>